<feature type="compositionally biased region" description="Low complexity" evidence="1">
    <location>
        <begin position="379"/>
        <end position="395"/>
    </location>
</feature>
<protein>
    <recommendedName>
        <fullName evidence="2">Borealin N-terminal domain-containing protein</fullName>
    </recommendedName>
</protein>
<feature type="compositionally biased region" description="Polar residues" evidence="1">
    <location>
        <begin position="343"/>
        <end position="369"/>
    </location>
</feature>
<dbReference type="Pfam" id="PF10444">
    <property type="entry name" value="Nbl1_Borealin_N"/>
    <property type="match status" value="1"/>
</dbReference>
<feature type="region of interest" description="Disordered" evidence="1">
    <location>
        <begin position="285"/>
        <end position="395"/>
    </location>
</feature>
<organism evidence="3 4">
    <name type="scientific">Lithohypha guttulata</name>
    <dbReference type="NCBI Taxonomy" id="1690604"/>
    <lineage>
        <taxon>Eukaryota</taxon>
        <taxon>Fungi</taxon>
        <taxon>Dikarya</taxon>
        <taxon>Ascomycota</taxon>
        <taxon>Pezizomycotina</taxon>
        <taxon>Eurotiomycetes</taxon>
        <taxon>Chaetothyriomycetidae</taxon>
        <taxon>Chaetothyriales</taxon>
        <taxon>Trichomeriaceae</taxon>
        <taxon>Lithohypha</taxon>
    </lineage>
</organism>
<name>A0AAN7YDA4_9EURO</name>
<proteinExistence type="predicted"/>
<feature type="compositionally biased region" description="Low complexity" evidence="1">
    <location>
        <begin position="326"/>
        <end position="342"/>
    </location>
</feature>
<dbReference type="AlphaFoldDB" id="A0AAN7YDA4"/>
<reference evidence="3 4" key="1">
    <citation type="submission" date="2023-08" db="EMBL/GenBank/DDBJ databases">
        <title>Black Yeasts Isolated from many extreme environments.</title>
        <authorList>
            <person name="Coleine C."/>
            <person name="Stajich J.E."/>
            <person name="Selbmann L."/>
        </authorList>
    </citation>
    <scope>NUCLEOTIDE SEQUENCE [LARGE SCALE GENOMIC DNA]</scope>
    <source>
        <strain evidence="3 4">CCFEE 5910</strain>
    </source>
</reference>
<evidence type="ECO:0000313" key="4">
    <source>
        <dbReference type="Proteomes" id="UP001309876"/>
    </source>
</evidence>
<sequence length="465" mass="49556">MFLHSARKRKSDQMDDEPATPKGSPVKKMRITQAQKQALIDNLQLEISERARQLRAQYALQCSDLRSRIERRINRVPISLRKRKMGELMAQHEASPRKVAPPTSQPTIRSPFKEVLDERPLPALPSPSKLPSPLRKPAIQSQKTRKRKSSAILIPSDKENHEPDVSDAALDSLPVQKNLKRAKTAATVVPTPPKRAASRTQKKPLQANGNPTGVLSPRSHNSRTLVRSPIKEKELPIPAREASPLRQQPPPQRPASPSKIASPFKAATSALSSLAKRGYAAAGAAGARLTRPISREKEQATLNGTGTTIPSTGSPTRKMLPPPRPALATLTSTSVASLSTASPQRTASQASIRSNTSEQSSATNATVVTKSKIGRGLGTKKAAPAPTTARAPTRTITTTTTATKTKGKVVVSGSTVSTLSPKATNTTIKRAATTAAAAKKVATGAAKKMVGAGPTPTGRVLRKRN</sequence>
<comment type="caution">
    <text evidence="3">The sequence shown here is derived from an EMBL/GenBank/DDBJ whole genome shotgun (WGS) entry which is preliminary data.</text>
</comment>
<gene>
    <name evidence="3" type="ORF">LTR05_003384</name>
</gene>
<evidence type="ECO:0000259" key="2">
    <source>
        <dbReference type="Pfam" id="PF10444"/>
    </source>
</evidence>
<keyword evidence="4" id="KW-1185">Reference proteome</keyword>
<dbReference type="InterPro" id="IPR018851">
    <property type="entry name" value="Borealin_N"/>
</dbReference>
<accession>A0AAN7YDA4</accession>
<feature type="compositionally biased region" description="Low complexity" evidence="1">
    <location>
        <begin position="304"/>
        <end position="316"/>
    </location>
</feature>
<feature type="compositionally biased region" description="Basic and acidic residues" evidence="1">
    <location>
        <begin position="111"/>
        <end position="120"/>
    </location>
</feature>
<feature type="compositionally biased region" description="Basic residues" evidence="1">
    <location>
        <begin position="1"/>
        <end position="10"/>
    </location>
</feature>
<dbReference type="EMBL" id="JAVRRJ010000002">
    <property type="protein sequence ID" value="KAK5089160.1"/>
    <property type="molecule type" value="Genomic_DNA"/>
</dbReference>
<feature type="domain" description="Borealin N-terminal" evidence="2">
    <location>
        <begin position="35"/>
        <end position="91"/>
    </location>
</feature>
<feature type="compositionally biased region" description="Polar residues" evidence="1">
    <location>
        <begin position="207"/>
        <end position="225"/>
    </location>
</feature>
<evidence type="ECO:0000256" key="1">
    <source>
        <dbReference type="SAM" id="MobiDB-lite"/>
    </source>
</evidence>
<feature type="region of interest" description="Disordered" evidence="1">
    <location>
        <begin position="1"/>
        <end position="29"/>
    </location>
</feature>
<feature type="region of interest" description="Disordered" evidence="1">
    <location>
        <begin position="88"/>
        <end position="262"/>
    </location>
</feature>
<evidence type="ECO:0000313" key="3">
    <source>
        <dbReference type="EMBL" id="KAK5089160.1"/>
    </source>
</evidence>
<dbReference type="Proteomes" id="UP001309876">
    <property type="component" value="Unassembled WGS sequence"/>
</dbReference>